<organism evidence="1 2">
    <name type="scientific">Microvenator marinus</name>
    <dbReference type="NCBI Taxonomy" id="2600177"/>
    <lineage>
        <taxon>Bacteria</taxon>
        <taxon>Deltaproteobacteria</taxon>
        <taxon>Bradymonadales</taxon>
        <taxon>Microvenatoraceae</taxon>
        <taxon>Microvenator</taxon>
    </lineage>
</organism>
<dbReference type="EMBL" id="CP042467">
    <property type="protein sequence ID" value="QED28438.1"/>
    <property type="molecule type" value="Genomic_DNA"/>
</dbReference>
<dbReference type="AlphaFoldDB" id="A0A5B8XU51"/>
<dbReference type="RefSeq" id="WP_146960860.1">
    <property type="nucleotide sequence ID" value="NZ_CP042467.1"/>
</dbReference>
<gene>
    <name evidence="1" type="ORF">FRD01_14580</name>
</gene>
<proteinExistence type="predicted"/>
<reference evidence="1 2" key="1">
    <citation type="submission" date="2019-08" db="EMBL/GenBank/DDBJ databases">
        <authorList>
            <person name="Liang Q."/>
        </authorList>
    </citation>
    <scope>NUCLEOTIDE SEQUENCE [LARGE SCALE GENOMIC DNA]</scope>
    <source>
        <strain evidence="1 2">V1718</strain>
    </source>
</reference>
<protein>
    <submittedName>
        <fullName evidence="1">Uncharacterized protein</fullName>
    </submittedName>
</protein>
<accession>A0A5B8XU51</accession>
<dbReference type="Proteomes" id="UP000321595">
    <property type="component" value="Chromosome"/>
</dbReference>
<evidence type="ECO:0000313" key="2">
    <source>
        <dbReference type="Proteomes" id="UP000321595"/>
    </source>
</evidence>
<evidence type="ECO:0000313" key="1">
    <source>
        <dbReference type="EMBL" id="QED28438.1"/>
    </source>
</evidence>
<keyword evidence="2" id="KW-1185">Reference proteome</keyword>
<sequence>MDELKGAIERLNERLFPLAADQISALQTPVAFAEAILQRREDFQAFLVVSLSPLPRSGTKSFEFALNALLLAVARCVDPEDLIMTIGEWVFVGLKKYSSSCLESIQSDLRMIGAFPHSLVFACGLCSALKEVKNPLAKLIEKALLEHCWKHRRAGFELFSYPRPQTAAASVVDLQMHCIVVALKYFCAILLGLIGKLDSNLRLGFLTSMGGTNFTIKSWCVLASELLEALRTIEPPHPILQTCDPEELRLITRETIVRYAHRVEYLPPRWLEETVSSQIPELWLELDEELAIGHRLNEVLSLLESTLDSFVGTWRVYGYTKGELFVCEEGESKPCLPTSSFGELSEGHLWIQAPDNSLLPLAPILHFRDKRVVIA</sequence>
<name>A0A5B8XU51_9DELT</name>
<dbReference type="KEGG" id="bbae:FRD01_14580"/>